<evidence type="ECO:0000313" key="3">
    <source>
        <dbReference type="EMBL" id="GJE88201.1"/>
    </source>
</evidence>
<evidence type="ECO:0000259" key="2">
    <source>
        <dbReference type="PROSITE" id="PS50097"/>
    </source>
</evidence>
<dbReference type="SUPFAM" id="SSF54695">
    <property type="entry name" value="POZ domain"/>
    <property type="match status" value="1"/>
</dbReference>
<reference evidence="3 4" key="1">
    <citation type="submission" date="2021-08" db="EMBL/GenBank/DDBJ databases">
        <title>Draft Genome Sequence of Phanerochaete sordida strain YK-624.</title>
        <authorList>
            <person name="Mori T."/>
            <person name="Dohra H."/>
            <person name="Suzuki T."/>
            <person name="Kawagishi H."/>
            <person name="Hirai H."/>
        </authorList>
    </citation>
    <scope>NUCLEOTIDE SEQUENCE [LARGE SCALE GENOMIC DNA]</scope>
    <source>
        <strain evidence="3 4">YK-624</strain>
    </source>
</reference>
<evidence type="ECO:0000313" key="4">
    <source>
        <dbReference type="Proteomes" id="UP000703269"/>
    </source>
</evidence>
<proteinExistence type="predicted"/>
<dbReference type="Proteomes" id="UP000703269">
    <property type="component" value="Unassembled WGS sequence"/>
</dbReference>
<protein>
    <submittedName>
        <fullName evidence="3">BTB/POZ domain-containing protein</fullName>
    </submittedName>
</protein>
<dbReference type="CDD" id="cd18186">
    <property type="entry name" value="BTB_POZ_ZBTB_KLHL-like"/>
    <property type="match status" value="1"/>
</dbReference>
<dbReference type="PROSITE" id="PS50097">
    <property type="entry name" value="BTB"/>
    <property type="match status" value="1"/>
</dbReference>
<accession>A0A9P3G4P0</accession>
<keyword evidence="4" id="KW-1185">Reference proteome</keyword>
<organism evidence="3 4">
    <name type="scientific">Phanerochaete sordida</name>
    <dbReference type="NCBI Taxonomy" id="48140"/>
    <lineage>
        <taxon>Eukaryota</taxon>
        <taxon>Fungi</taxon>
        <taxon>Dikarya</taxon>
        <taxon>Basidiomycota</taxon>
        <taxon>Agaricomycotina</taxon>
        <taxon>Agaricomycetes</taxon>
        <taxon>Polyporales</taxon>
        <taxon>Phanerochaetaceae</taxon>
        <taxon>Phanerochaete</taxon>
    </lineage>
</organism>
<dbReference type="InterPro" id="IPR011333">
    <property type="entry name" value="SKP1/BTB/POZ_sf"/>
</dbReference>
<feature type="region of interest" description="Disordered" evidence="1">
    <location>
        <begin position="1"/>
        <end position="31"/>
    </location>
</feature>
<dbReference type="EMBL" id="BPQB01000008">
    <property type="protein sequence ID" value="GJE88201.1"/>
    <property type="molecule type" value="Genomic_DNA"/>
</dbReference>
<feature type="domain" description="BTB" evidence="2">
    <location>
        <begin position="42"/>
        <end position="114"/>
    </location>
</feature>
<name>A0A9P3G4P0_9APHY</name>
<comment type="caution">
    <text evidence="3">The sequence shown here is derived from an EMBL/GenBank/DDBJ whole genome shotgun (WGS) entry which is preliminary data.</text>
</comment>
<sequence length="370" mass="41283">MASSSSTLPHSQGKKRKLADDGAGPAPGAHPDLIRDERVWFADGNIIVRAGPGCTGDGLVYGFRCHSSVLAARSPVFADMFQLPNTAGEKFEGAECVDLPDAWEDVRGLLRYLYGSIDIQALVAPRHADTLKVIGGPLRLAAKYDMESVTRELVPVLERHWPSTYAGWVHAEKGFRLSHPGVVQITRERYQDPAAAVRLAMDLCLRSVLPAAFYDLSRISIRKPLRAVPHDRWADAALLSWEDMERLTIARERLARYLEEDLFRTIERSITDLMGHIGDVYGIRKHSCEGNLEKWWVRAHPVPGRAYSDGPLASLQGLAEALENEDSDDEYLTNVCRGCRRELAGELRLEAPDLWNKLPELFDLASLSFD</sequence>
<dbReference type="AlphaFoldDB" id="A0A9P3G4P0"/>
<dbReference type="OrthoDB" id="3218112at2759"/>
<gene>
    <name evidence="3" type="ORF">PsYK624_042840</name>
</gene>
<evidence type="ECO:0000256" key="1">
    <source>
        <dbReference type="SAM" id="MobiDB-lite"/>
    </source>
</evidence>
<feature type="compositionally biased region" description="Polar residues" evidence="1">
    <location>
        <begin position="1"/>
        <end position="10"/>
    </location>
</feature>
<dbReference type="Pfam" id="PF00651">
    <property type="entry name" value="BTB"/>
    <property type="match status" value="1"/>
</dbReference>
<feature type="compositionally biased region" description="Low complexity" evidence="1">
    <location>
        <begin position="21"/>
        <end position="31"/>
    </location>
</feature>
<dbReference type="Gene3D" id="3.30.710.10">
    <property type="entry name" value="Potassium Channel Kv1.1, Chain A"/>
    <property type="match status" value="1"/>
</dbReference>
<dbReference type="InterPro" id="IPR000210">
    <property type="entry name" value="BTB/POZ_dom"/>
</dbReference>